<accession>A0ABW7UG18</accession>
<dbReference type="Gene3D" id="1.20.1720.10">
    <property type="entry name" value="Multidrug resistance protein D"/>
    <property type="match status" value="1"/>
</dbReference>
<gene>
    <name evidence="15" type="ORF">ACH407_34275</name>
</gene>
<keyword evidence="8 12" id="KW-0472">Membrane</keyword>
<dbReference type="SMART" id="SM00220">
    <property type="entry name" value="S_TKc"/>
    <property type="match status" value="1"/>
</dbReference>
<evidence type="ECO:0000256" key="10">
    <source>
        <dbReference type="PROSITE-ProRule" id="PRU10141"/>
    </source>
</evidence>
<feature type="transmembrane region" description="Helical" evidence="12">
    <location>
        <begin position="467"/>
        <end position="486"/>
    </location>
</feature>
<evidence type="ECO:0000256" key="4">
    <source>
        <dbReference type="ARBA" id="ARBA00022692"/>
    </source>
</evidence>
<feature type="transmembrane region" description="Helical" evidence="12">
    <location>
        <begin position="410"/>
        <end position="427"/>
    </location>
</feature>
<dbReference type="InterPro" id="IPR000719">
    <property type="entry name" value="Prot_kinase_dom"/>
</dbReference>
<protein>
    <submittedName>
        <fullName evidence="15">MDR family MFS transporter</fullName>
    </submittedName>
</protein>
<dbReference type="EMBL" id="JBIRUI010000024">
    <property type="protein sequence ID" value="MFI1718612.1"/>
    <property type="molecule type" value="Genomic_DNA"/>
</dbReference>
<dbReference type="InterPro" id="IPR036259">
    <property type="entry name" value="MFS_trans_sf"/>
</dbReference>
<feature type="domain" description="Major facilitator superfamily (MFS) profile" evidence="14">
    <location>
        <begin position="372"/>
        <end position="861"/>
    </location>
</feature>
<keyword evidence="4 12" id="KW-0812">Transmembrane</keyword>
<evidence type="ECO:0000256" key="8">
    <source>
        <dbReference type="ARBA" id="ARBA00023136"/>
    </source>
</evidence>
<feature type="transmembrane region" description="Helical" evidence="12">
    <location>
        <begin position="698"/>
        <end position="716"/>
    </location>
</feature>
<keyword evidence="7 12" id="KW-1133">Transmembrane helix</keyword>
<dbReference type="CDD" id="cd17321">
    <property type="entry name" value="MFS_MMR_MDR_like"/>
    <property type="match status" value="1"/>
</dbReference>
<name>A0ABW7UG18_9ACTN</name>
<feature type="transmembrane region" description="Helical" evidence="12">
    <location>
        <begin position="498"/>
        <end position="518"/>
    </location>
</feature>
<evidence type="ECO:0000256" key="3">
    <source>
        <dbReference type="ARBA" id="ARBA00022475"/>
    </source>
</evidence>
<proteinExistence type="predicted"/>
<feature type="transmembrane region" description="Helical" evidence="12">
    <location>
        <begin position="634"/>
        <end position="657"/>
    </location>
</feature>
<keyword evidence="16" id="KW-1185">Reference proteome</keyword>
<dbReference type="InterPro" id="IPR008271">
    <property type="entry name" value="Ser/Thr_kinase_AS"/>
</dbReference>
<feature type="transmembrane region" description="Helical" evidence="12">
    <location>
        <begin position="837"/>
        <end position="857"/>
    </location>
</feature>
<dbReference type="InterPro" id="IPR011701">
    <property type="entry name" value="MFS"/>
</dbReference>
<feature type="transmembrane region" description="Helical" evidence="12">
    <location>
        <begin position="439"/>
        <end position="461"/>
    </location>
</feature>
<dbReference type="InterPro" id="IPR017441">
    <property type="entry name" value="Protein_kinase_ATP_BS"/>
</dbReference>
<evidence type="ECO:0000313" key="15">
    <source>
        <dbReference type="EMBL" id="MFI1718612.1"/>
    </source>
</evidence>
<feature type="transmembrane region" description="Helical" evidence="12">
    <location>
        <begin position="597"/>
        <end position="613"/>
    </location>
</feature>
<dbReference type="CDD" id="cd14014">
    <property type="entry name" value="STKc_PknB_like"/>
    <property type="match status" value="1"/>
</dbReference>
<dbReference type="PROSITE" id="PS00107">
    <property type="entry name" value="PROTEIN_KINASE_ATP"/>
    <property type="match status" value="1"/>
</dbReference>
<evidence type="ECO:0000256" key="1">
    <source>
        <dbReference type="ARBA" id="ARBA00004651"/>
    </source>
</evidence>
<dbReference type="PANTHER" id="PTHR42718">
    <property type="entry name" value="MAJOR FACILITATOR SUPERFAMILY MULTIDRUG TRANSPORTER MFSC"/>
    <property type="match status" value="1"/>
</dbReference>
<keyword evidence="3" id="KW-1003">Cell membrane</keyword>
<dbReference type="PROSITE" id="PS50850">
    <property type="entry name" value="MFS"/>
    <property type="match status" value="1"/>
</dbReference>
<comment type="subcellular location">
    <subcellularLocation>
        <location evidence="1">Cell membrane</location>
        <topology evidence="1">Multi-pass membrane protein</topology>
    </subcellularLocation>
</comment>
<dbReference type="Pfam" id="PF07690">
    <property type="entry name" value="MFS_1"/>
    <property type="match status" value="1"/>
</dbReference>
<evidence type="ECO:0000256" key="5">
    <source>
        <dbReference type="ARBA" id="ARBA00022741"/>
    </source>
</evidence>
<feature type="transmembrane region" description="Helical" evidence="12">
    <location>
        <begin position="760"/>
        <end position="787"/>
    </location>
</feature>
<feature type="transmembrane region" description="Helical" evidence="12">
    <location>
        <begin position="722"/>
        <end position="748"/>
    </location>
</feature>
<feature type="transmembrane region" description="Helical" evidence="12">
    <location>
        <begin position="370"/>
        <end position="390"/>
    </location>
</feature>
<evidence type="ECO:0000256" key="12">
    <source>
        <dbReference type="SAM" id="Phobius"/>
    </source>
</evidence>
<feature type="binding site" evidence="10">
    <location>
        <position position="43"/>
    </location>
    <ligand>
        <name>ATP</name>
        <dbReference type="ChEBI" id="CHEBI:30616"/>
    </ligand>
</feature>
<feature type="transmembrane region" description="Helical" evidence="12">
    <location>
        <begin position="524"/>
        <end position="546"/>
    </location>
</feature>
<evidence type="ECO:0000256" key="6">
    <source>
        <dbReference type="ARBA" id="ARBA00022840"/>
    </source>
</evidence>
<keyword evidence="6 10" id="KW-0067">ATP-binding</keyword>
<feature type="transmembrane region" description="Helical" evidence="12">
    <location>
        <begin position="558"/>
        <end position="577"/>
    </location>
</feature>
<evidence type="ECO:0000256" key="2">
    <source>
        <dbReference type="ARBA" id="ARBA00022448"/>
    </source>
</evidence>
<dbReference type="PROSITE" id="PS00108">
    <property type="entry name" value="PROTEIN_KINASE_ST"/>
    <property type="match status" value="1"/>
</dbReference>
<dbReference type="Gene3D" id="1.10.510.10">
    <property type="entry name" value="Transferase(Phosphotransferase) domain 1"/>
    <property type="match status" value="1"/>
</dbReference>
<dbReference type="InterPro" id="IPR011009">
    <property type="entry name" value="Kinase-like_dom_sf"/>
</dbReference>
<organism evidence="15 16">
    <name type="scientific">Streptomyces litmocidini</name>
    <dbReference type="NCBI Taxonomy" id="67318"/>
    <lineage>
        <taxon>Bacteria</taxon>
        <taxon>Bacillati</taxon>
        <taxon>Actinomycetota</taxon>
        <taxon>Actinomycetes</taxon>
        <taxon>Kitasatosporales</taxon>
        <taxon>Streptomycetaceae</taxon>
        <taxon>Streptomyces</taxon>
    </lineage>
</organism>
<dbReference type="InterPro" id="IPR020846">
    <property type="entry name" value="MFS_dom"/>
</dbReference>
<dbReference type="Proteomes" id="UP001611339">
    <property type="component" value="Unassembled WGS sequence"/>
</dbReference>
<reference evidence="15 16" key="1">
    <citation type="submission" date="2024-10" db="EMBL/GenBank/DDBJ databases">
        <title>The Natural Products Discovery Center: Release of the First 8490 Sequenced Strains for Exploring Actinobacteria Biosynthetic Diversity.</title>
        <authorList>
            <person name="Kalkreuter E."/>
            <person name="Kautsar S.A."/>
            <person name="Yang D."/>
            <person name="Bader C.D."/>
            <person name="Teijaro C.N."/>
            <person name="Fluegel L."/>
            <person name="Davis C.M."/>
            <person name="Simpson J.R."/>
            <person name="Lauterbach L."/>
            <person name="Steele A.D."/>
            <person name="Gui C."/>
            <person name="Meng S."/>
            <person name="Li G."/>
            <person name="Viehrig K."/>
            <person name="Ye F."/>
            <person name="Su P."/>
            <person name="Kiefer A.F."/>
            <person name="Nichols A."/>
            <person name="Cepeda A.J."/>
            <person name="Yan W."/>
            <person name="Fan B."/>
            <person name="Jiang Y."/>
            <person name="Adhikari A."/>
            <person name="Zheng C.-J."/>
            <person name="Schuster L."/>
            <person name="Cowan T.M."/>
            <person name="Smanski M.J."/>
            <person name="Chevrette M.G."/>
            <person name="De Carvalho L.P.S."/>
            <person name="Shen B."/>
        </authorList>
    </citation>
    <scope>NUCLEOTIDE SEQUENCE [LARGE SCALE GENOMIC DNA]</scope>
    <source>
        <strain evidence="15 16">NPDC020602</strain>
    </source>
</reference>
<dbReference type="SUPFAM" id="SSF103473">
    <property type="entry name" value="MFS general substrate transporter"/>
    <property type="match status" value="1"/>
</dbReference>
<evidence type="ECO:0000259" key="14">
    <source>
        <dbReference type="PROSITE" id="PS50850"/>
    </source>
</evidence>
<comment type="caution">
    <text evidence="15">The sequence shown here is derived from an EMBL/GenBank/DDBJ whole genome shotgun (WGS) entry which is preliminary data.</text>
</comment>
<dbReference type="RefSeq" id="WP_398713259.1">
    <property type="nucleotide sequence ID" value="NZ_JBIRUI010000024.1"/>
</dbReference>
<dbReference type="PROSITE" id="PS50011">
    <property type="entry name" value="PROTEIN_KINASE_DOM"/>
    <property type="match status" value="1"/>
</dbReference>
<dbReference type="Gene3D" id="3.30.200.20">
    <property type="entry name" value="Phosphorylase Kinase, domain 1"/>
    <property type="match status" value="1"/>
</dbReference>
<feature type="region of interest" description="Disordered" evidence="11">
    <location>
        <begin position="300"/>
        <end position="365"/>
    </location>
</feature>
<evidence type="ECO:0000256" key="7">
    <source>
        <dbReference type="ARBA" id="ARBA00022989"/>
    </source>
</evidence>
<evidence type="ECO:0000256" key="9">
    <source>
        <dbReference type="ARBA" id="ARBA00023251"/>
    </source>
</evidence>
<evidence type="ECO:0000256" key="11">
    <source>
        <dbReference type="SAM" id="MobiDB-lite"/>
    </source>
</evidence>
<keyword evidence="9" id="KW-0046">Antibiotic resistance</keyword>
<dbReference type="PANTHER" id="PTHR42718:SF46">
    <property type="entry name" value="BLR6921 PROTEIN"/>
    <property type="match status" value="1"/>
</dbReference>
<evidence type="ECO:0000259" key="13">
    <source>
        <dbReference type="PROSITE" id="PS50011"/>
    </source>
</evidence>
<sequence length="865" mass="89015">MDQLITEDPTRIGPYRLIARLGAGGMGLVYLGRSEAGRTVAVKVVQAEHAQHPEFRRRFAREVAAARRVGGEWTAAVLDADTDAPVPWVATQYIPGPDLTTVVARDFGPLPEHSVRVLANRLAAALRSVHAAGLIHRDLKPSNVLVTVDGPRVIDFGIARAMDGLGGDSLHTRTGMLIGSPGFMSPEQVRGLELTPASDVFCLGAVLVYAATGRLLFGATDSGLSAHLFRIAEDEPDLTGVPDSLLDLVRACLDKDPARRPTPADVAARTATDRDEEWLPGAVLAQLGRHAARLLDFAPETRATPQDPRIPAQHSADPRPLPPHPTYPPTAPTGHGPVPTGFGPPVGAAPGAWGTPTAPTDQAGPSPRRWWGLAFAAAAQFLVLVGATSANVVLPEIQADLRMPVGDLRLVSLAYGLAFGALLLLGGHLTDLLGRRRTAFLGLAGFALASVLGGTAPAAGVLVTAHALQGVFAALLSSVALALVGGGFTDPKERGTAFGVYAVLAGGGVAVGAFTGGWLAETLSWRWCLFAAVPLALIAALPAALLADDRSARAAARLDGPGLLLGTGALAALAFGLDRAQEVQGMNARGWTAPPTVALLLVGVALLVTFVWWQTRTSNPLVPSRLFRDRDRAVSLLVLALVGLSTPTLFLIVFLYLQAVLRHSPSRTGLDLLPMAAAVLVAAQLSGRLQARLAPRHLAVPGLVLAAAGLGLLTRMGTDGSYAAVVLPGILLVGLGLGLALGPLLATATGATGPRGSGGTAGAVLAAQGLGGWLAVPLFGSVLAAAISGRLDEVEGLPQSLAEAVRGGLLIDPGNVPEALRAAVTRTNEAVLGGYSVALWTTAGLLLLAGLLTGLLVTTKAPGRD</sequence>
<feature type="compositionally biased region" description="Pro residues" evidence="11">
    <location>
        <begin position="319"/>
        <end position="331"/>
    </location>
</feature>
<keyword evidence="2" id="KW-0813">Transport</keyword>
<feature type="domain" description="Protein kinase" evidence="13">
    <location>
        <begin position="15"/>
        <end position="279"/>
    </location>
</feature>
<feature type="compositionally biased region" description="Low complexity" evidence="11">
    <location>
        <begin position="332"/>
        <end position="360"/>
    </location>
</feature>
<evidence type="ECO:0000313" key="16">
    <source>
        <dbReference type="Proteomes" id="UP001611339"/>
    </source>
</evidence>
<keyword evidence="5 10" id="KW-0547">Nucleotide-binding</keyword>
<dbReference type="SUPFAM" id="SSF56112">
    <property type="entry name" value="Protein kinase-like (PK-like)"/>
    <property type="match status" value="1"/>
</dbReference>
<dbReference type="Gene3D" id="1.20.1250.20">
    <property type="entry name" value="MFS general substrate transporter like domains"/>
    <property type="match status" value="1"/>
</dbReference>
<dbReference type="Pfam" id="PF00069">
    <property type="entry name" value="Pkinase"/>
    <property type="match status" value="1"/>
</dbReference>